<feature type="non-terminal residue" evidence="2">
    <location>
        <position position="31"/>
    </location>
</feature>
<proteinExistence type="predicted"/>
<gene>
    <name evidence="2" type="ORF">AVDCRST_MAG64-1178</name>
</gene>
<feature type="non-terminal residue" evidence="2">
    <location>
        <position position="1"/>
    </location>
</feature>
<organism evidence="2">
    <name type="scientific">uncultured Phycisphaerae bacterium</name>
    <dbReference type="NCBI Taxonomy" id="904963"/>
    <lineage>
        <taxon>Bacteria</taxon>
        <taxon>Pseudomonadati</taxon>
        <taxon>Planctomycetota</taxon>
        <taxon>Phycisphaerae</taxon>
        <taxon>environmental samples</taxon>
    </lineage>
</organism>
<name>A0A6J4NL74_9BACT</name>
<evidence type="ECO:0000313" key="2">
    <source>
        <dbReference type="EMBL" id="CAA9390910.1"/>
    </source>
</evidence>
<reference evidence="2" key="1">
    <citation type="submission" date="2020-02" db="EMBL/GenBank/DDBJ databases">
        <authorList>
            <person name="Meier V. D."/>
        </authorList>
    </citation>
    <scope>NUCLEOTIDE SEQUENCE</scope>
    <source>
        <strain evidence="2">AVDCRST_MAG64</strain>
    </source>
</reference>
<dbReference type="EMBL" id="CADCUQ010000273">
    <property type="protein sequence ID" value="CAA9390910.1"/>
    <property type="molecule type" value="Genomic_DNA"/>
</dbReference>
<protein>
    <submittedName>
        <fullName evidence="2">Uncharacterized protein</fullName>
    </submittedName>
</protein>
<feature type="compositionally biased region" description="Basic and acidic residues" evidence="1">
    <location>
        <begin position="16"/>
        <end position="31"/>
    </location>
</feature>
<evidence type="ECO:0000256" key="1">
    <source>
        <dbReference type="SAM" id="MobiDB-lite"/>
    </source>
</evidence>
<dbReference type="AlphaFoldDB" id="A0A6J4NL74"/>
<accession>A0A6J4NL74</accession>
<feature type="region of interest" description="Disordered" evidence="1">
    <location>
        <begin position="1"/>
        <end position="31"/>
    </location>
</feature>
<sequence>DPARGHPPADGAEGVRQGHERPDGRRPGGDQ</sequence>